<name>A0A1I0VYT7_9PSEU</name>
<feature type="transmembrane region" description="Helical" evidence="4">
    <location>
        <begin position="214"/>
        <end position="234"/>
    </location>
</feature>
<dbReference type="GO" id="GO:0000160">
    <property type="term" value="P:phosphorelay signal transduction system"/>
    <property type="evidence" value="ECO:0007669"/>
    <property type="project" value="UniProtKB-KW"/>
</dbReference>
<evidence type="ECO:0000313" key="7">
    <source>
        <dbReference type="Proteomes" id="UP000243799"/>
    </source>
</evidence>
<dbReference type="STRING" id="490629.SAMN05216266_101561"/>
<keyword evidence="4" id="KW-0812">Transmembrane</keyword>
<sequence>MPDQDGNHRGNFLAALLRRGAPMLATAPIDLADEPTDPAAAQGLARFRHLNRRGGRVERDGLLLRAARYIALVPLLYRVLAVPGAFAAFVAGGEQGLLPVLLVAVCSVGLNVFGVVWLLRSTVFNERRAARLLGLDVLFTVAAHLFVAATVPPAAFEAAFAVPGKHLLGGVALFTLLLGVLWGGALALTAFPLQLAGAWLNVGRFDPEAALGGLGQLAGVLLTATGALILLGMGTRLALAHGIRAGRQAERAVQHRRLHDTVLQTLEAMALQDDPEQLRRMAGAQAGELRTLLESAEGGSGRPLGEKLGALAAEVAREGLRAQVVVAELDDEALSEVRQLAVRDAVREALRNTRKHAHTDKVVVRVEERDGGLTTIVRDHGAGFSQESRPPGFGISESIKARLAEVGGSARVESAPGAGTRVTLWVPF</sequence>
<accession>A0A1I0VYT7</accession>
<feature type="transmembrane region" description="Helical" evidence="4">
    <location>
        <begin position="171"/>
        <end position="193"/>
    </location>
</feature>
<dbReference type="AlphaFoldDB" id="A0A1I0VYT7"/>
<keyword evidence="7" id="KW-1185">Reference proteome</keyword>
<evidence type="ECO:0000256" key="3">
    <source>
        <dbReference type="ARBA" id="ARBA00023012"/>
    </source>
</evidence>
<feature type="transmembrane region" description="Helical" evidence="4">
    <location>
        <begin position="97"/>
        <end position="120"/>
    </location>
</feature>
<dbReference type="InterPro" id="IPR003594">
    <property type="entry name" value="HATPase_dom"/>
</dbReference>
<evidence type="ECO:0000259" key="5">
    <source>
        <dbReference type="Pfam" id="PF02518"/>
    </source>
</evidence>
<organism evidence="6 7">
    <name type="scientific">Amycolatopsis marina</name>
    <dbReference type="NCBI Taxonomy" id="490629"/>
    <lineage>
        <taxon>Bacteria</taxon>
        <taxon>Bacillati</taxon>
        <taxon>Actinomycetota</taxon>
        <taxon>Actinomycetes</taxon>
        <taxon>Pseudonocardiales</taxon>
        <taxon>Pseudonocardiaceae</taxon>
        <taxon>Amycolatopsis</taxon>
    </lineage>
</organism>
<dbReference type="EMBL" id="FOKG01000001">
    <property type="protein sequence ID" value="SFA80846.1"/>
    <property type="molecule type" value="Genomic_DNA"/>
</dbReference>
<dbReference type="PANTHER" id="PTHR24421">
    <property type="entry name" value="NITRATE/NITRITE SENSOR PROTEIN NARX-RELATED"/>
    <property type="match status" value="1"/>
</dbReference>
<dbReference type="InterPro" id="IPR036890">
    <property type="entry name" value="HATPase_C_sf"/>
</dbReference>
<dbReference type="CDD" id="cd16917">
    <property type="entry name" value="HATPase_UhpB-NarQ-NarX-like"/>
    <property type="match status" value="1"/>
</dbReference>
<evidence type="ECO:0000256" key="4">
    <source>
        <dbReference type="SAM" id="Phobius"/>
    </source>
</evidence>
<protein>
    <submittedName>
        <fullName evidence="6">Histidine kinase-, DNA gyrase B-, and HSP90-like ATPase</fullName>
    </submittedName>
</protein>
<evidence type="ECO:0000256" key="2">
    <source>
        <dbReference type="ARBA" id="ARBA00022777"/>
    </source>
</evidence>
<dbReference type="RefSeq" id="WP_091668849.1">
    <property type="nucleotide sequence ID" value="NZ_FOKG01000001.1"/>
</dbReference>
<gene>
    <name evidence="6" type="ORF">SAMN05216266_101561</name>
</gene>
<evidence type="ECO:0000313" key="6">
    <source>
        <dbReference type="EMBL" id="SFA80846.1"/>
    </source>
</evidence>
<dbReference type="OrthoDB" id="3534981at2"/>
<feature type="transmembrane region" description="Helical" evidence="4">
    <location>
        <begin position="69"/>
        <end position="91"/>
    </location>
</feature>
<keyword evidence="3" id="KW-0902">Two-component regulatory system</keyword>
<dbReference type="InterPro" id="IPR050482">
    <property type="entry name" value="Sensor_HK_TwoCompSys"/>
</dbReference>
<dbReference type="GO" id="GO:0016301">
    <property type="term" value="F:kinase activity"/>
    <property type="evidence" value="ECO:0007669"/>
    <property type="project" value="UniProtKB-KW"/>
</dbReference>
<keyword evidence="4" id="KW-0472">Membrane</keyword>
<reference evidence="7" key="1">
    <citation type="submission" date="2016-10" db="EMBL/GenBank/DDBJ databases">
        <authorList>
            <person name="Varghese N."/>
            <person name="Submissions S."/>
        </authorList>
    </citation>
    <scope>NUCLEOTIDE SEQUENCE [LARGE SCALE GENOMIC DNA]</scope>
    <source>
        <strain evidence="7">CGMCC 4.3568</strain>
    </source>
</reference>
<feature type="transmembrane region" description="Helical" evidence="4">
    <location>
        <begin position="132"/>
        <end position="151"/>
    </location>
</feature>
<keyword evidence="2 6" id="KW-0418">Kinase</keyword>
<keyword evidence="1" id="KW-0808">Transferase</keyword>
<dbReference type="SUPFAM" id="SSF55874">
    <property type="entry name" value="ATPase domain of HSP90 chaperone/DNA topoisomerase II/histidine kinase"/>
    <property type="match status" value="1"/>
</dbReference>
<dbReference type="Gene3D" id="3.30.565.10">
    <property type="entry name" value="Histidine kinase-like ATPase, C-terminal domain"/>
    <property type="match status" value="1"/>
</dbReference>
<keyword evidence="4" id="KW-1133">Transmembrane helix</keyword>
<proteinExistence type="predicted"/>
<evidence type="ECO:0000256" key="1">
    <source>
        <dbReference type="ARBA" id="ARBA00022679"/>
    </source>
</evidence>
<dbReference type="Proteomes" id="UP000243799">
    <property type="component" value="Unassembled WGS sequence"/>
</dbReference>
<feature type="domain" description="Histidine kinase/HSP90-like ATPase" evidence="5">
    <location>
        <begin position="340"/>
        <end position="427"/>
    </location>
</feature>
<dbReference type="Pfam" id="PF02518">
    <property type="entry name" value="HATPase_c"/>
    <property type="match status" value="1"/>
</dbReference>